<organism evidence="2 3">
    <name type="scientific">Trifolium medium</name>
    <dbReference type="NCBI Taxonomy" id="97028"/>
    <lineage>
        <taxon>Eukaryota</taxon>
        <taxon>Viridiplantae</taxon>
        <taxon>Streptophyta</taxon>
        <taxon>Embryophyta</taxon>
        <taxon>Tracheophyta</taxon>
        <taxon>Spermatophyta</taxon>
        <taxon>Magnoliopsida</taxon>
        <taxon>eudicotyledons</taxon>
        <taxon>Gunneridae</taxon>
        <taxon>Pentapetalae</taxon>
        <taxon>rosids</taxon>
        <taxon>fabids</taxon>
        <taxon>Fabales</taxon>
        <taxon>Fabaceae</taxon>
        <taxon>Papilionoideae</taxon>
        <taxon>50 kb inversion clade</taxon>
        <taxon>NPAAA clade</taxon>
        <taxon>Hologalegina</taxon>
        <taxon>IRL clade</taxon>
        <taxon>Trifolieae</taxon>
        <taxon>Trifolium</taxon>
    </lineage>
</organism>
<protein>
    <submittedName>
        <fullName evidence="2">Uncharacterized protein</fullName>
    </submittedName>
</protein>
<dbReference type="AlphaFoldDB" id="A0A392W053"/>
<dbReference type="Proteomes" id="UP000265520">
    <property type="component" value="Unassembled WGS sequence"/>
</dbReference>
<feature type="compositionally biased region" description="Polar residues" evidence="1">
    <location>
        <begin position="1"/>
        <end position="18"/>
    </location>
</feature>
<dbReference type="EMBL" id="LXQA011339680">
    <property type="protein sequence ID" value="MCI93816.1"/>
    <property type="molecule type" value="Genomic_DNA"/>
</dbReference>
<feature type="non-terminal residue" evidence="2">
    <location>
        <position position="48"/>
    </location>
</feature>
<evidence type="ECO:0000313" key="3">
    <source>
        <dbReference type="Proteomes" id="UP000265520"/>
    </source>
</evidence>
<comment type="caution">
    <text evidence="2">The sequence shown here is derived from an EMBL/GenBank/DDBJ whole genome shotgun (WGS) entry which is preliminary data.</text>
</comment>
<keyword evidence="3" id="KW-1185">Reference proteome</keyword>
<feature type="region of interest" description="Disordered" evidence="1">
    <location>
        <begin position="1"/>
        <end position="48"/>
    </location>
</feature>
<name>A0A392W053_9FABA</name>
<accession>A0A392W053</accession>
<evidence type="ECO:0000313" key="2">
    <source>
        <dbReference type="EMBL" id="MCI93816.1"/>
    </source>
</evidence>
<reference evidence="2 3" key="1">
    <citation type="journal article" date="2018" name="Front. Plant Sci.">
        <title>Red Clover (Trifolium pratense) and Zigzag Clover (T. medium) - A Picture of Genomic Similarities and Differences.</title>
        <authorList>
            <person name="Dluhosova J."/>
            <person name="Istvanek J."/>
            <person name="Nedelnik J."/>
            <person name="Repkova J."/>
        </authorList>
    </citation>
    <scope>NUCLEOTIDE SEQUENCE [LARGE SCALE GENOMIC DNA]</scope>
    <source>
        <strain evidence="3">cv. 10/8</strain>
        <tissue evidence="2">Leaf</tissue>
    </source>
</reference>
<evidence type="ECO:0000256" key="1">
    <source>
        <dbReference type="SAM" id="MobiDB-lite"/>
    </source>
</evidence>
<sequence length="48" mass="5201">MVNDNASDNNTTVNSPSKESMETEVVEVNDTTSEEKSIEETPAPTISK</sequence>
<proteinExistence type="predicted"/>